<protein>
    <submittedName>
        <fullName evidence="2">Uncharacterized protein</fullName>
    </submittedName>
</protein>
<accession>A0ABD0M7L5</accession>
<evidence type="ECO:0000256" key="1">
    <source>
        <dbReference type="SAM" id="MobiDB-lite"/>
    </source>
</evidence>
<feature type="compositionally biased region" description="Gly residues" evidence="1">
    <location>
        <begin position="60"/>
        <end position="70"/>
    </location>
</feature>
<feature type="region of interest" description="Disordered" evidence="1">
    <location>
        <begin position="1"/>
        <end position="81"/>
    </location>
</feature>
<dbReference type="Proteomes" id="UP001519460">
    <property type="component" value="Unassembled WGS sequence"/>
</dbReference>
<proteinExistence type="predicted"/>
<feature type="compositionally biased region" description="Basic and acidic residues" evidence="1">
    <location>
        <begin position="49"/>
        <end position="59"/>
    </location>
</feature>
<evidence type="ECO:0000313" key="3">
    <source>
        <dbReference type="Proteomes" id="UP001519460"/>
    </source>
</evidence>
<name>A0ABD0M7L5_9CAEN</name>
<keyword evidence="3" id="KW-1185">Reference proteome</keyword>
<sequence>MPRTNRPERSGWSLEPPARGSNSAKEPAQQTTADGSIADGSWPRQDSGSVRKEQARTEEGAGGYGTVGRGGGEEEEVRFRS</sequence>
<reference evidence="2 3" key="1">
    <citation type="journal article" date="2023" name="Sci. Data">
        <title>Genome assembly of the Korean intertidal mud-creeper Batillaria attramentaria.</title>
        <authorList>
            <person name="Patra A.K."/>
            <person name="Ho P.T."/>
            <person name="Jun S."/>
            <person name="Lee S.J."/>
            <person name="Kim Y."/>
            <person name="Won Y.J."/>
        </authorList>
    </citation>
    <scope>NUCLEOTIDE SEQUENCE [LARGE SCALE GENOMIC DNA]</scope>
    <source>
        <strain evidence="2">Wonlab-2016</strain>
    </source>
</reference>
<organism evidence="2 3">
    <name type="scientific">Batillaria attramentaria</name>
    <dbReference type="NCBI Taxonomy" id="370345"/>
    <lineage>
        <taxon>Eukaryota</taxon>
        <taxon>Metazoa</taxon>
        <taxon>Spiralia</taxon>
        <taxon>Lophotrochozoa</taxon>
        <taxon>Mollusca</taxon>
        <taxon>Gastropoda</taxon>
        <taxon>Caenogastropoda</taxon>
        <taxon>Sorbeoconcha</taxon>
        <taxon>Cerithioidea</taxon>
        <taxon>Batillariidae</taxon>
        <taxon>Batillaria</taxon>
    </lineage>
</organism>
<gene>
    <name evidence="2" type="ORF">BaRGS_00001452</name>
</gene>
<dbReference type="EMBL" id="JACVVK020000004">
    <property type="protein sequence ID" value="KAK7507517.1"/>
    <property type="molecule type" value="Genomic_DNA"/>
</dbReference>
<evidence type="ECO:0000313" key="2">
    <source>
        <dbReference type="EMBL" id="KAK7507517.1"/>
    </source>
</evidence>
<comment type="caution">
    <text evidence="2">The sequence shown here is derived from an EMBL/GenBank/DDBJ whole genome shotgun (WGS) entry which is preliminary data.</text>
</comment>
<feature type="compositionally biased region" description="Polar residues" evidence="1">
    <location>
        <begin position="20"/>
        <end position="34"/>
    </location>
</feature>
<dbReference type="AlphaFoldDB" id="A0ABD0M7L5"/>